<name>A0A428KU80_9BACT</name>
<evidence type="ECO:0000313" key="2">
    <source>
        <dbReference type="Proteomes" id="UP000273500"/>
    </source>
</evidence>
<dbReference type="EMBL" id="RWIT01000002">
    <property type="protein sequence ID" value="RSK50181.1"/>
    <property type="molecule type" value="Genomic_DNA"/>
</dbReference>
<comment type="caution">
    <text evidence="1">The sequence shown here is derived from an EMBL/GenBank/DDBJ whole genome shotgun (WGS) entry which is preliminary data.</text>
</comment>
<dbReference type="GO" id="GO:0016740">
    <property type="term" value="F:transferase activity"/>
    <property type="evidence" value="ECO:0007669"/>
    <property type="project" value="UniProtKB-KW"/>
</dbReference>
<keyword evidence="2" id="KW-1185">Reference proteome</keyword>
<dbReference type="OrthoDB" id="9796845at2"/>
<reference evidence="1 2" key="1">
    <citation type="submission" date="2018-12" db="EMBL/GenBank/DDBJ databases">
        <authorList>
            <person name="Feng G."/>
            <person name="Zhu H."/>
        </authorList>
    </citation>
    <scope>NUCLEOTIDE SEQUENCE [LARGE SCALE GENOMIC DNA]</scope>
    <source>
        <strain evidence="1 2">KCTC 12533</strain>
    </source>
</reference>
<keyword evidence="1" id="KW-0808">Transferase</keyword>
<accession>A0A428KU80</accession>
<dbReference type="Proteomes" id="UP000273500">
    <property type="component" value="Unassembled WGS sequence"/>
</dbReference>
<sequence>MGQHVGVFGLQGIHAEPGNIGGLKHGGRGGEQSAAEQFVGIGELPGRVLTRIVAAGVSAHFRFPAEGSQRIGRGRGGGLCGSAGGRSPGRLFGGGRIGRAGAEQTRQKPEKATVVHRAKVLQPAKQCAAAKYTRQNEPTIRTKTAGRDFTLHCHNGAPVRRRSRPTGCRPEPLFRCRVVVSRPPTGRTAAPSDRYSVQKSAIVSVLVPLTGTAVEINSIIHSLILPVQHRIQTALTQLEATHNIRILYACESGSRAWGFPSPDSDYDVRFIYSHSADWYLTLDDGPDTLSFPVDDELDLGGWELRKALKLLRGSNAALLEWLQSPVVYREAAGFRAALQPLLPACWNPRAGLHHYLGQLRRGVEEDLTGEQVRLKRLFYALRSALAASWIQQRPTEVPPMEFARLRELLPPALNSTVDELLAQKSTANEKTTVPRPAALVAYLQQEYDAGQAARATLPVPHQPNPTPALDAVFRAWLYK</sequence>
<dbReference type="PANTHER" id="PTHR34817">
    <property type="entry name" value="NUCLEOTIDYLTRANSFERASE"/>
    <property type="match status" value="1"/>
</dbReference>
<dbReference type="PANTHER" id="PTHR34817:SF2">
    <property type="entry name" value="NUCLEOTIDYLTRANSFERASE"/>
    <property type="match status" value="1"/>
</dbReference>
<dbReference type="Pfam" id="PF10127">
    <property type="entry name" value="RlaP"/>
    <property type="match status" value="1"/>
</dbReference>
<dbReference type="AlphaFoldDB" id="A0A428KU80"/>
<evidence type="ECO:0000313" key="1">
    <source>
        <dbReference type="EMBL" id="RSK50181.1"/>
    </source>
</evidence>
<proteinExistence type="predicted"/>
<gene>
    <name evidence="1" type="ORF">EI291_05885</name>
</gene>
<organism evidence="1 2">
    <name type="scientific">Hymenobacter rigui</name>
    <dbReference type="NCBI Taxonomy" id="334424"/>
    <lineage>
        <taxon>Bacteria</taxon>
        <taxon>Pseudomonadati</taxon>
        <taxon>Bacteroidota</taxon>
        <taxon>Cytophagia</taxon>
        <taxon>Cytophagales</taxon>
        <taxon>Hymenobacteraceae</taxon>
        <taxon>Hymenobacter</taxon>
    </lineage>
</organism>
<dbReference type="InterPro" id="IPR018775">
    <property type="entry name" value="RlaP"/>
</dbReference>
<protein>
    <submittedName>
        <fullName evidence="1">Nucleotidyltransferase domain-containing protein</fullName>
    </submittedName>
</protein>